<comment type="caution">
    <text evidence="2">The sequence shown here is derived from an EMBL/GenBank/DDBJ whole genome shotgun (WGS) entry which is preliminary data.</text>
</comment>
<organism evidence="2 3">
    <name type="scientific">Spirosoma terrae</name>
    <dbReference type="NCBI Taxonomy" id="1968276"/>
    <lineage>
        <taxon>Bacteria</taxon>
        <taxon>Pseudomonadati</taxon>
        <taxon>Bacteroidota</taxon>
        <taxon>Cytophagia</taxon>
        <taxon>Cytophagales</taxon>
        <taxon>Cytophagaceae</taxon>
        <taxon>Spirosoma</taxon>
    </lineage>
</organism>
<dbReference type="InterPro" id="IPR004821">
    <property type="entry name" value="Cyt_trans-like"/>
</dbReference>
<dbReference type="RefSeq" id="WP_163944751.1">
    <property type="nucleotide sequence ID" value="NZ_JAAFZH010000002.1"/>
</dbReference>
<dbReference type="InterPro" id="IPR027417">
    <property type="entry name" value="P-loop_NTPase"/>
</dbReference>
<gene>
    <name evidence="2" type="ORF">GK108_06705</name>
</gene>
<dbReference type="InterPro" id="IPR038727">
    <property type="entry name" value="NadR/Ttd14_AAA_dom"/>
</dbReference>
<sequence>MTTGLVFGKFLPVHKGHLALIDFAQKQCDHLIVSMTVTPDDVISPDLRLRWLVELLSPFPNIEVVAEPDDFHDPSLPLWEATKLWANFIKRRFPTVSVFFSSESYATPLAYHSGLRHVPFDPDRQIIPVSATLIRQKPFRYWAYIPDVVKPYFVKKICLYGPESVGKTTLSQQLAEEFQTNFVPEMARSLIHSNHFVVDDFIRIGKAQTEAVLTAERMANRVLFCDTDVITTQIYSNLYVQTVPPELYELEQQIQYDTYILLDIDIPWIADEIRDQGDRRAEMLSLFRHELDKRRLPYTLVGGIYDDRLTSIRNITQQAFDKYN</sequence>
<dbReference type="Pfam" id="PF13521">
    <property type="entry name" value="AAA_28"/>
    <property type="match status" value="1"/>
</dbReference>
<dbReference type="Gene3D" id="3.40.50.300">
    <property type="entry name" value="P-loop containing nucleotide triphosphate hydrolases"/>
    <property type="match status" value="1"/>
</dbReference>
<dbReference type="InterPro" id="IPR052735">
    <property type="entry name" value="NAD_biosynth-regulator"/>
</dbReference>
<dbReference type="InterPro" id="IPR014729">
    <property type="entry name" value="Rossmann-like_a/b/a_fold"/>
</dbReference>
<dbReference type="NCBIfam" id="TIGR00125">
    <property type="entry name" value="cyt_tran_rel"/>
    <property type="match status" value="1"/>
</dbReference>
<accession>A0A6L9LCK2</accession>
<dbReference type="SUPFAM" id="SSF52540">
    <property type="entry name" value="P-loop containing nucleoside triphosphate hydrolases"/>
    <property type="match status" value="1"/>
</dbReference>
<dbReference type="AlphaFoldDB" id="A0A6L9LCK2"/>
<evidence type="ECO:0000313" key="2">
    <source>
        <dbReference type="EMBL" id="NDU94559.1"/>
    </source>
</evidence>
<evidence type="ECO:0000259" key="1">
    <source>
        <dbReference type="Pfam" id="PF13521"/>
    </source>
</evidence>
<dbReference type="PANTHER" id="PTHR37512:SF1">
    <property type="entry name" value="NADR_TTD14 AAA DOMAIN-CONTAINING PROTEIN"/>
    <property type="match status" value="1"/>
</dbReference>
<dbReference type="SUPFAM" id="SSF52374">
    <property type="entry name" value="Nucleotidylyl transferase"/>
    <property type="match status" value="1"/>
</dbReference>
<dbReference type="GO" id="GO:0003824">
    <property type="term" value="F:catalytic activity"/>
    <property type="evidence" value="ECO:0007669"/>
    <property type="project" value="InterPro"/>
</dbReference>
<dbReference type="Gene3D" id="3.40.50.620">
    <property type="entry name" value="HUPs"/>
    <property type="match status" value="1"/>
</dbReference>
<keyword evidence="3" id="KW-1185">Reference proteome</keyword>
<protein>
    <submittedName>
        <fullName evidence="2">AAA family ATPase</fullName>
    </submittedName>
</protein>
<name>A0A6L9LCK2_9BACT</name>
<evidence type="ECO:0000313" key="3">
    <source>
        <dbReference type="Proteomes" id="UP000474175"/>
    </source>
</evidence>
<dbReference type="Proteomes" id="UP000474175">
    <property type="component" value="Unassembled WGS sequence"/>
</dbReference>
<feature type="domain" description="NadR/Ttd14 AAA" evidence="1">
    <location>
        <begin position="156"/>
        <end position="308"/>
    </location>
</feature>
<reference evidence="2 3" key="1">
    <citation type="submission" date="2020-02" db="EMBL/GenBank/DDBJ databases">
        <title>Draft genome sequence of two Spirosoma agri KCTC 52727 and Spirosoma terrae KCTC 52035.</title>
        <authorList>
            <person name="Rojas J."/>
            <person name="Ambika Manirajan B."/>
            <person name="Suarez C."/>
            <person name="Ratering S."/>
            <person name="Schnell S."/>
        </authorList>
    </citation>
    <scope>NUCLEOTIDE SEQUENCE [LARGE SCALE GENOMIC DNA]</scope>
    <source>
        <strain evidence="2 3">KCTC 52035</strain>
    </source>
</reference>
<dbReference type="PANTHER" id="PTHR37512">
    <property type="entry name" value="TRIFUNCTIONAL NAD BIOSYNTHESIS/REGULATOR PROTEIN NADR"/>
    <property type="match status" value="1"/>
</dbReference>
<dbReference type="EMBL" id="JAAFZH010000002">
    <property type="protein sequence ID" value="NDU94559.1"/>
    <property type="molecule type" value="Genomic_DNA"/>
</dbReference>
<proteinExistence type="predicted"/>